<dbReference type="RefSeq" id="WP_248158144.1">
    <property type="nucleotide sequence ID" value="NZ_JALNMJ010000022.1"/>
</dbReference>
<gene>
    <name evidence="2" type="ORF">M0H32_23445</name>
</gene>
<dbReference type="EMBL" id="JALNMJ010000022">
    <property type="protein sequence ID" value="MCK7615133.1"/>
    <property type="molecule type" value="Genomic_DNA"/>
</dbReference>
<sequence length="96" mass="10856">MFAVTVLFQIKEGQMDAFMPLMINNAQTSLKTEPGCLQFDVCADPARPREVFLYEIYDDEAAFKMHLTSAHFLTFDAKVADIVASKAVQTFKQVMQ</sequence>
<comment type="caution">
    <text evidence="2">The sequence shown here is derived from an EMBL/GenBank/DDBJ whole genome shotgun (WGS) entry which is preliminary data.</text>
</comment>
<dbReference type="PROSITE" id="PS51725">
    <property type="entry name" value="ABM"/>
    <property type="match status" value="1"/>
</dbReference>
<dbReference type="InterPro" id="IPR011008">
    <property type="entry name" value="Dimeric_a/b-barrel"/>
</dbReference>
<dbReference type="SUPFAM" id="SSF54909">
    <property type="entry name" value="Dimeric alpha+beta barrel"/>
    <property type="match status" value="1"/>
</dbReference>
<organism evidence="2 3">
    <name type="scientific">Roseibium sediminicola</name>
    <dbReference type="NCBI Taxonomy" id="2933272"/>
    <lineage>
        <taxon>Bacteria</taxon>
        <taxon>Pseudomonadati</taxon>
        <taxon>Pseudomonadota</taxon>
        <taxon>Alphaproteobacteria</taxon>
        <taxon>Hyphomicrobiales</taxon>
        <taxon>Stappiaceae</taxon>
        <taxon>Roseibium</taxon>
    </lineage>
</organism>
<accession>A0ABT0H236</accession>
<dbReference type="InterPro" id="IPR050744">
    <property type="entry name" value="AI-2_Isomerase_LsrG"/>
</dbReference>
<feature type="domain" description="ABM" evidence="1">
    <location>
        <begin position="2"/>
        <end position="91"/>
    </location>
</feature>
<dbReference type="PANTHER" id="PTHR33336:SF1">
    <property type="entry name" value="(4S)-4-HYDROXY-5-PHOSPHONOOXYPENTANE-2,3-DIONE ISOMERASE"/>
    <property type="match status" value="1"/>
</dbReference>
<keyword evidence="3" id="KW-1185">Reference proteome</keyword>
<dbReference type="Gene3D" id="3.30.70.100">
    <property type="match status" value="1"/>
</dbReference>
<evidence type="ECO:0000313" key="3">
    <source>
        <dbReference type="Proteomes" id="UP001431221"/>
    </source>
</evidence>
<dbReference type="PANTHER" id="PTHR33336">
    <property type="entry name" value="QUINOL MONOOXYGENASE YGIN-RELATED"/>
    <property type="match status" value="1"/>
</dbReference>
<keyword evidence="2" id="KW-0560">Oxidoreductase</keyword>
<evidence type="ECO:0000313" key="2">
    <source>
        <dbReference type="EMBL" id="MCK7615133.1"/>
    </source>
</evidence>
<keyword evidence="2" id="KW-0503">Monooxygenase</keyword>
<evidence type="ECO:0000259" key="1">
    <source>
        <dbReference type="PROSITE" id="PS51725"/>
    </source>
</evidence>
<name>A0ABT0H236_9HYPH</name>
<dbReference type="GO" id="GO:0004497">
    <property type="term" value="F:monooxygenase activity"/>
    <property type="evidence" value="ECO:0007669"/>
    <property type="project" value="UniProtKB-KW"/>
</dbReference>
<reference evidence="2" key="1">
    <citation type="submission" date="2022-04" db="EMBL/GenBank/DDBJ databases">
        <title>Roseibium sp. CAU 1639 isolated from mud.</title>
        <authorList>
            <person name="Kim W."/>
        </authorList>
    </citation>
    <scope>NUCLEOTIDE SEQUENCE</scope>
    <source>
        <strain evidence="2">CAU 1639</strain>
    </source>
</reference>
<dbReference type="Proteomes" id="UP001431221">
    <property type="component" value="Unassembled WGS sequence"/>
</dbReference>
<dbReference type="Pfam" id="PF03992">
    <property type="entry name" value="ABM"/>
    <property type="match status" value="1"/>
</dbReference>
<dbReference type="InterPro" id="IPR007138">
    <property type="entry name" value="ABM_dom"/>
</dbReference>
<proteinExistence type="predicted"/>
<protein>
    <submittedName>
        <fullName evidence="2">Antibiotic biosynthesis monooxygenase</fullName>
    </submittedName>
</protein>